<keyword evidence="6" id="KW-0966">Cell projection</keyword>
<evidence type="ECO:0000256" key="3">
    <source>
        <dbReference type="ARBA" id="ARBA00022795"/>
    </source>
</evidence>
<reference evidence="6" key="1">
    <citation type="journal article" date="2020" name="mSystems">
        <title>Genome- and Community-Level Interaction Insights into Carbon Utilization and Element Cycling Functions of Hydrothermarchaeota in Hydrothermal Sediment.</title>
        <authorList>
            <person name="Zhou Z."/>
            <person name="Liu Y."/>
            <person name="Xu W."/>
            <person name="Pan J."/>
            <person name="Luo Z.H."/>
            <person name="Li M."/>
        </authorList>
    </citation>
    <scope>NUCLEOTIDE SEQUENCE [LARGE SCALE GENOMIC DNA]</scope>
    <source>
        <strain evidence="6">SpSt-222</strain>
    </source>
</reference>
<accession>A0A7C2BGN4</accession>
<comment type="caution">
    <text evidence="6">The sequence shown here is derived from an EMBL/GenBank/DDBJ whole genome shotgun (WGS) entry which is preliminary data.</text>
</comment>
<dbReference type="AlphaFoldDB" id="A0A7C2BGN4"/>
<organism evidence="6">
    <name type="scientific">Thermomicrobium roseum</name>
    <dbReference type="NCBI Taxonomy" id="500"/>
    <lineage>
        <taxon>Bacteria</taxon>
        <taxon>Pseudomonadati</taxon>
        <taxon>Thermomicrobiota</taxon>
        <taxon>Thermomicrobia</taxon>
        <taxon>Thermomicrobiales</taxon>
        <taxon>Thermomicrobiaceae</taxon>
        <taxon>Thermomicrobium</taxon>
    </lineage>
</organism>
<evidence type="ECO:0000256" key="5">
    <source>
        <dbReference type="ARBA" id="ARBA00093797"/>
    </source>
</evidence>
<dbReference type="GO" id="GO:0044781">
    <property type="term" value="P:bacterial-type flagellum organization"/>
    <property type="evidence" value="ECO:0007669"/>
    <property type="project" value="UniProtKB-KW"/>
</dbReference>
<evidence type="ECO:0000256" key="4">
    <source>
        <dbReference type="ARBA" id="ARBA00023186"/>
    </source>
</evidence>
<dbReference type="Gene3D" id="1.20.58.380">
    <property type="entry name" value="Flagellar protein flit"/>
    <property type="match status" value="1"/>
</dbReference>
<evidence type="ECO:0000256" key="1">
    <source>
        <dbReference type="ARBA" id="ARBA00004514"/>
    </source>
</evidence>
<name>A0A7C2BGN4_THERO</name>
<comment type="subcellular location">
    <subcellularLocation>
        <location evidence="1">Cytoplasm</location>
        <location evidence="1">Cytosol</location>
    </subcellularLocation>
</comment>
<proteinExistence type="predicted"/>
<keyword evidence="4" id="KW-0143">Chaperone</keyword>
<keyword evidence="6" id="KW-0282">Flagellum</keyword>
<protein>
    <recommendedName>
        <fullName evidence="5">Flagellar protein FliT</fullName>
    </recommendedName>
</protein>
<dbReference type="EMBL" id="DSJL01000001">
    <property type="protein sequence ID" value="HEF64048.1"/>
    <property type="molecule type" value="Genomic_DNA"/>
</dbReference>
<evidence type="ECO:0000313" key="6">
    <source>
        <dbReference type="EMBL" id="HEF64048.1"/>
    </source>
</evidence>
<sequence>MQEADVLEVAVQLRDLTLAQLEAVRAGRWEEASEYLQQRGVLLERLQGIDPHQLSPAARDAIAALLDEVQELDRELVTAVEQALKQTRVEQRTLERNDAAARSYRRALGTSDEAGLIDEEA</sequence>
<gene>
    <name evidence="6" type="ORF">ENP47_00320</name>
</gene>
<dbReference type="Pfam" id="PF05400">
    <property type="entry name" value="FliT"/>
    <property type="match status" value="1"/>
</dbReference>
<keyword evidence="3" id="KW-1005">Bacterial flagellum biogenesis</keyword>
<keyword evidence="6" id="KW-0969">Cilium</keyword>
<dbReference type="InterPro" id="IPR008622">
    <property type="entry name" value="FliT"/>
</dbReference>
<keyword evidence="2" id="KW-0963">Cytoplasm</keyword>
<evidence type="ECO:0000256" key="2">
    <source>
        <dbReference type="ARBA" id="ARBA00022490"/>
    </source>
</evidence>